<keyword evidence="2" id="KW-1185">Reference proteome</keyword>
<accession>A0ABS1KC19</accession>
<gene>
    <name evidence="1" type="ORF">JI750_08810</name>
</gene>
<evidence type="ECO:0000313" key="1">
    <source>
        <dbReference type="EMBL" id="MBL0736980.1"/>
    </source>
</evidence>
<proteinExistence type="predicted"/>
<sequence>MKIYALPLFYFFFVSTIFAQKKDTLYFSVDKYYTISPTITANMGNETYSEWIKATDEYMKRTKTNGNIFFIGDGYLIKNLKPKKILSIKEYIENRKFYFDGKYNQIVDDNKLQDSLTNKYTIFFVNGDEFIRPRKLSYTSYYPRRDKDWNVVQNKIKDTLYFKLDNEYVYQSKVNPKWYLIKDSNDKQHLFFEKQDIQKGSAINKLINFKEFVESSRFYNKDRKQKLYETSLVNFLGNYVVYFVKTDERELIKVNVGEAVYD</sequence>
<dbReference type="Proteomes" id="UP000603728">
    <property type="component" value="Unassembled WGS sequence"/>
</dbReference>
<reference evidence="1 2" key="1">
    <citation type="submission" date="2021-01" db="EMBL/GenBank/DDBJ databases">
        <title>Genome seq and assembly of Flavobacterium sp. GN10.</title>
        <authorList>
            <person name="Chhetri G."/>
        </authorList>
    </citation>
    <scope>NUCLEOTIDE SEQUENCE [LARGE SCALE GENOMIC DNA]</scope>
    <source>
        <strain evidence="1 2">GN10</strain>
    </source>
</reference>
<dbReference type="EMBL" id="JAERSF010000002">
    <property type="protein sequence ID" value="MBL0736980.1"/>
    <property type="molecule type" value="Genomic_DNA"/>
</dbReference>
<name>A0ABS1KC19_9FLAO</name>
<evidence type="ECO:0000313" key="2">
    <source>
        <dbReference type="Proteomes" id="UP000603728"/>
    </source>
</evidence>
<protein>
    <recommendedName>
        <fullName evidence="3">DKNYY family protein</fullName>
    </recommendedName>
</protein>
<comment type="caution">
    <text evidence="1">The sequence shown here is derived from an EMBL/GenBank/DDBJ whole genome shotgun (WGS) entry which is preliminary data.</text>
</comment>
<organism evidence="1 2">
    <name type="scientific">Flavobacterium tagetis</name>
    <dbReference type="NCBI Taxonomy" id="2801336"/>
    <lineage>
        <taxon>Bacteria</taxon>
        <taxon>Pseudomonadati</taxon>
        <taxon>Bacteroidota</taxon>
        <taxon>Flavobacteriia</taxon>
        <taxon>Flavobacteriales</taxon>
        <taxon>Flavobacteriaceae</taxon>
        <taxon>Flavobacterium</taxon>
    </lineage>
</organism>
<dbReference type="RefSeq" id="WP_202000466.1">
    <property type="nucleotide sequence ID" value="NZ_JAERSF010000002.1"/>
</dbReference>
<evidence type="ECO:0008006" key="3">
    <source>
        <dbReference type="Google" id="ProtNLM"/>
    </source>
</evidence>